<feature type="signal peptide" evidence="2">
    <location>
        <begin position="1"/>
        <end position="23"/>
    </location>
</feature>
<dbReference type="InterPro" id="IPR011042">
    <property type="entry name" value="6-blade_b-propeller_TolB-like"/>
</dbReference>
<dbReference type="Proteomes" id="UP001277761">
    <property type="component" value="Unassembled WGS sequence"/>
</dbReference>
<evidence type="ECO:0000256" key="2">
    <source>
        <dbReference type="SAM" id="SignalP"/>
    </source>
</evidence>
<reference evidence="4 5" key="1">
    <citation type="submission" date="2023-11" db="EMBL/GenBank/DDBJ databases">
        <authorList>
            <person name="Xu M."/>
            <person name="Jiang T."/>
        </authorList>
    </citation>
    <scope>NUCLEOTIDE SEQUENCE [LARGE SCALE GENOMIC DNA]</scope>
    <source>
        <strain evidence="4 5">SD</strain>
    </source>
</reference>
<name>A0ABU4VLH1_9ACTN</name>
<feature type="region of interest" description="Disordered" evidence="1">
    <location>
        <begin position="238"/>
        <end position="260"/>
    </location>
</feature>
<gene>
    <name evidence="4" type="ORF">SK069_11420</name>
</gene>
<dbReference type="RefSeq" id="WP_319954363.1">
    <property type="nucleotide sequence ID" value="NZ_JAXAVX010000005.1"/>
</dbReference>
<organism evidence="4 5">
    <name type="scientific">Patulibacter brassicae</name>
    <dbReference type="NCBI Taxonomy" id="1705717"/>
    <lineage>
        <taxon>Bacteria</taxon>
        <taxon>Bacillati</taxon>
        <taxon>Actinomycetota</taxon>
        <taxon>Thermoleophilia</taxon>
        <taxon>Solirubrobacterales</taxon>
        <taxon>Patulibacteraceae</taxon>
        <taxon>Patulibacter</taxon>
    </lineage>
</organism>
<dbReference type="InterPro" id="IPR011041">
    <property type="entry name" value="Quinoprot_gluc/sorb_DH_b-prop"/>
</dbReference>
<feature type="compositionally biased region" description="Low complexity" evidence="1">
    <location>
        <begin position="407"/>
        <end position="416"/>
    </location>
</feature>
<evidence type="ECO:0000259" key="3">
    <source>
        <dbReference type="Pfam" id="PF07995"/>
    </source>
</evidence>
<dbReference type="PANTHER" id="PTHR19328">
    <property type="entry name" value="HEDGEHOG-INTERACTING PROTEIN"/>
    <property type="match status" value="1"/>
</dbReference>
<proteinExistence type="predicted"/>
<evidence type="ECO:0000313" key="4">
    <source>
        <dbReference type="EMBL" id="MDX8152207.1"/>
    </source>
</evidence>
<keyword evidence="2" id="KW-0732">Signal</keyword>
<sequence length="526" mass="54623">MARAPVLLAGVLASLLLPAAAAAVPTGDPVTVAEGLRTPWEVAPTPDGRTLVVERDQGVRVLDAQDRLQAGSVLTRSAVAPDATKLLGLVLHPGYATNHRLYLYAVRAADPDGTGPATGTSGIWRLRDEGTRLVVEQQVFRGIDSDGNHDGGRMAFGPDGALYVTTGDIHQPARPQDHGSLNGKILRFAPPSGSETELAPAPDNPFAAEGGNARYVWSLGHRHPQGIAFDAAGRLWETEHGPTGEQHGSAYPGGNDQQGRDELNLIVRGGNYGWPLVSGPMTRAGTIAPLAYAPDDGAWAPGDVAVGRDGSLYAPFLRGAQLRRFDVRAGAVIGQGQHLQGLGRLRVAVARGDHLLVAQDGSAAKLLRLPLSEPIPGGSDAADPPAGPGGGAGGGGTGGTNGGGTGTPAAPSATTATARLARGLRAATTRLGERRLRAGRGATTRVALPAGRVTVELRLRSSRGPRLSRTTRTVPSGRTRTWAIRADARGRRLLRRTASRRIVVRVVTRPTGAATVVRASGGTLRR</sequence>
<dbReference type="SUPFAM" id="SSF50952">
    <property type="entry name" value="Soluble quinoprotein glucose dehydrogenase"/>
    <property type="match status" value="1"/>
</dbReference>
<dbReference type="InterPro" id="IPR012938">
    <property type="entry name" value="Glc/Sorbosone_DH"/>
</dbReference>
<keyword evidence="5" id="KW-1185">Reference proteome</keyword>
<protein>
    <submittedName>
        <fullName evidence="4">PQQ-dependent sugar dehydrogenase</fullName>
    </submittedName>
</protein>
<feature type="region of interest" description="Disordered" evidence="1">
    <location>
        <begin position="374"/>
        <end position="416"/>
    </location>
</feature>
<dbReference type="PANTHER" id="PTHR19328:SF13">
    <property type="entry name" value="HIPL1 PROTEIN"/>
    <property type="match status" value="1"/>
</dbReference>
<evidence type="ECO:0000256" key="1">
    <source>
        <dbReference type="SAM" id="MobiDB-lite"/>
    </source>
</evidence>
<feature type="domain" description="Glucose/Sorbosone dehydrogenase" evidence="3">
    <location>
        <begin position="36"/>
        <end position="368"/>
    </location>
</feature>
<dbReference type="Pfam" id="PF07995">
    <property type="entry name" value="GSDH"/>
    <property type="match status" value="1"/>
</dbReference>
<feature type="compositionally biased region" description="Gly residues" evidence="1">
    <location>
        <begin position="388"/>
        <end position="406"/>
    </location>
</feature>
<comment type="caution">
    <text evidence="4">The sequence shown here is derived from an EMBL/GenBank/DDBJ whole genome shotgun (WGS) entry which is preliminary data.</text>
</comment>
<evidence type="ECO:0000313" key="5">
    <source>
        <dbReference type="Proteomes" id="UP001277761"/>
    </source>
</evidence>
<accession>A0ABU4VLH1</accession>
<dbReference type="Gene3D" id="2.120.10.30">
    <property type="entry name" value="TolB, C-terminal domain"/>
    <property type="match status" value="1"/>
</dbReference>
<dbReference type="EMBL" id="JAXAVX010000005">
    <property type="protein sequence ID" value="MDX8152207.1"/>
    <property type="molecule type" value="Genomic_DNA"/>
</dbReference>
<feature type="chain" id="PRO_5046749494" evidence="2">
    <location>
        <begin position="24"/>
        <end position="526"/>
    </location>
</feature>